<dbReference type="EMBL" id="UGTW01000001">
    <property type="protein sequence ID" value="SUC17551.1"/>
    <property type="molecule type" value="Genomic_DNA"/>
</dbReference>
<evidence type="ECO:0000313" key="1">
    <source>
        <dbReference type="EMBL" id="SUC17551.1"/>
    </source>
</evidence>
<dbReference type="RefSeq" id="WP_115370885.1">
    <property type="nucleotide sequence ID" value="NZ_UGTW01000001.1"/>
</dbReference>
<evidence type="ECO:0000313" key="2">
    <source>
        <dbReference type="Proteomes" id="UP000254331"/>
    </source>
</evidence>
<dbReference type="AlphaFoldDB" id="A0A379FD95"/>
<dbReference type="Proteomes" id="UP000254331">
    <property type="component" value="Unassembled WGS sequence"/>
</dbReference>
<proteinExistence type="predicted"/>
<organism evidence="1 2">
    <name type="scientific">Proteus vulgaris</name>
    <dbReference type="NCBI Taxonomy" id="585"/>
    <lineage>
        <taxon>Bacteria</taxon>
        <taxon>Pseudomonadati</taxon>
        <taxon>Pseudomonadota</taxon>
        <taxon>Gammaproteobacteria</taxon>
        <taxon>Enterobacterales</taxon>
        <taxon>Morganellaceae</taxon>
        <taxon>Proteus</taxon>
    </lineage>
</organism>
<protein>
    <submittedName>
        <fullName evidence="1">Uncharacterized protein</fullName>
    </submittedName>
</protein>
<name>A0A379FD95_PROVU</name>
<accession>A0A379FD95</accession>
<gene>
    <name evidence="1" type="ORF">NCTC10376_03497</name>
</gene>
<sequence>MEAIYINDYMNGKRQLPKMYRAIPVRVSLCDALRYGEYTEWLLMVRRVRDSNGWRWQVIKDQSQKDIWQYLDDLEWLREQFEYHYSAHFN</sequence>
<reference evidence="1 2" key="1">
    <citation type="submission" date="2018-06" db="EMBL/GenBank/DDBJ databases">
        <authorList>
            <consortium name="Pathogen Informatics"/>
            <person name="Doyle S."/>
        </authorList>
    </citation>
    <scope>NUCLEOTIDE SEQUENCE [LARGE SCALE GENOMIC DNA]</scope>
    <source>
        <strain evidence="1 2">NCTC10376</strain>
    </source>
</reference>